<sequence>MKTERRAATGPPAWRATPRIALIALALATIGLDGCQSLQSINPFRNCNGCGPIRRLGSGIRNGLGSSGGGLFNRNRGQIIYEEPPIVIDSDPGVEVLPGAPAIIEPAPSVGAPLTSPDPALEPLPRIEPPSDSPELELTPLPEPTGRAPQGSINSRTSALRTPDARSTDRAPASVIGSAPPTGDAYADRMARRSSDVTFYRPVAAPDSGNPRGPKVHPLLADDLPSIDSIPAPTAPEPAAPEPAAPGPVEPAASPPAPPPDEGGAPAPVPEPTPPAENSQAAEQTTVIPEPSPTTGAAPGIAAFFSVEPHLAGGSVPAEGGWTTLVERGYRTVLDLRPIDQVLPTDIAASSQAGLRLVLLPTAPGTIDAALVRRFEDEIAQESARPIFFCDTSGTTAAALWFVHLVEAERYDLERARRDAERIAPIPPDLMLAARGYLGLLPSASAGGSPLPESSPPLASADPGASATADPVPTSTPDQPEAAPSPSAVAEAAPPENSTEPGASPTGDPEPEEESIAEVFADPFARPVHPVDSKRWGPYAALFLTILVVPLAYWGSLGIPTGIRTRVRASLMAPARRPRPLPAASGDGT</sequence>
<keyword evidence="4" id="KW-1185">Reference proteome</keyword>
<dbReference type="EMBL" id="RYZH01000050">
    <property type="protein sequence ID" value="RUL84339.1"/>
    <property type="molecule type" value="Genomic_DNA"/>
</dbReference>
<name>A0A432MF10_9BACT</name>
<accession>A0A432MF10</accession>
<keyword evidence="2" id="KW-0812">Transmembrane</keyword>
<feature type="region of interest" description="Disordered" evidence="1">
    <location>
        <begin position="446"/>
        <end position="514"/>
    </location>
</feature>
<feature type="compositionally biased region" description="Pro residues" evidence="1">
    <location>
        <begin position="120"/>
        <end position="132"/>
    </location>
</feature>
<protein>
    <recommendedName>
        <fullName evidence="5">Tyrosine specific protein phosphatases domain-containing protein</fullName>
    </recommendedName>
</protein>
<evidence type="ECO:0000313" key="3">
    <source>
        <dbReference type="EMBL" id="RUL84339.1"/>
    </source>
</evidence>
<feature type="compositionally biased region" description="Pro residues" evidence="1">
    <location>
        <begin position="233"/>
        <end position="275"/>
    </location>
</feature>
<organism evidence="3 4">
    <name type="scientific">Tautonia sociabilis</name>
    <dbReference type="NCBI Taxonomy" id="2080755"/>
    <lineage>
        <taxon>Bacteria</taxon>
        <taxon>Pseudomonadati</taxon>
        <taxon>Planctomycetota</taxon>
        <taxon>Planctomycetia</taxon>
        <taxon>Isosphaerales</taxon>
        <taxon>Isosphaeraceae</taxon>
        <taxon>Tautonia</taxon>
    </lineage>
</organism>
<reference evidence="3 4" key="1">
    <citation type="submission" date="2018-12" db="EMBL/GenBank/DDBJ databases">
        <authorList>
            <person name="Toschakov S.V."/>
        </authorList>
    </citation>
    <scope>NUCLEOTIDE SEQUENCE [LARGE SCALE GENOMIC DNA]</scope>
    <source>
        <strain evidence="3 4">GM2012</strain>
    </source>
</reference>
<dbReference type="InterPro" id="IPR029021">
    <property type="entry name" value="Prot-tyrosine_phosphatase-like"/>
</dbReference>
<feature type="compositionally biased region" description="Low complexity" evidence="1">
    <location>
        <begin position="480"/>
        <end position="496"/>
    </location>
</feature>
<feature type="compositionally biased region" description="Low complexity" evidence="1">
    <location>
        <begin position="446"/>
        <end position="461"/>
    </location>
</feature>
<evidence type="ECO:0000313" key="4">
    <source>
        <dbReference type="Proteomes" id="UP000280296"/>
    </source>
</evidence>
<proteinExistence type="predicted"/>
<comment type="caution">
    <text evidence="3">The sequence shown here is derived from an EMBL/GenBank/DDBJ whole genome shotgun (WGS) entry which is preliminary data.</text>
</comment>
<gene>
    <name evidence="3" type="ORF">TsocGM_20645</name>
</gene>
<feature type="region of interest" description="Disordered" evidence="1">
    <location>
        <begin position="107"/>
        <end position="187"/>
    </location>
</feature>
<feature type="compositionally biased region" description="Polar residues" evidence="1">
    <location>
        <begin position="151"/>
        <end position="160"/>
    </location>
</feature>
<reference evidence="3 4" key="2">
    <citation type="submission" date="2019-01" db="EMBL/GenBank/DDBJ databases">
        <title>Tautonia sociabilis, a novel thermotolerant planctomycete of Isosphaeraceae family, isolated from a 4000 m deep subterranean habitat.</title>
        <authorList>
            <person name="Kovaleva O.L."/>
            <person name="Elcheninov A.G."/>
            <person name="Van Heerden E."/>
            <person name="Toshchakov S.V."/>
            <person name="Novikov A."/>
            <person name="Bonch-Osmolovskaya E.A."/>
            <person name="Kublanov I.V."/>
        </authorList>
    </citation>
    <scope>NUCLEOTIDE SEQUENCE [LARGE SCALE GENOMIC DNA]</scope>
    <source>
        <strain evidence="3 4">GM2012</strain>
    </source>
</reference>
<keyword evidence="2" id="KW-1133">Transmembrane helix</keyword>
<dbReference type="Gene3D" id="3.90.190.10">
    <property type="entry name" value="Protein tyrosine phosphatase superfamily"/>
    <property type="match status" value="1"/>
</dbReference>
<dbReference type="AlphaFoldDB" id="A0A432MF10"/>
<keyword evidence="2" id="KW-0472">Membrane</keyword>
<evidence type="ECO:0008006" key="5">
    <source>
        <dbReference type="Google" id="ProtNLM"/>
    </source>
</evidence>
<dbReference type="OrthoDB" id="290777at2"/>
<feature type="transmembrane region" description="Helical" evidence="2">
    <location>
        <begin position="536"/>
        <end position="556"/>
    </location>
</feature>
<dbReference type="Proteomes" id="UP000280296">
    <property type="component" value="Unassembled WGS sequence"/>
</dbReference>
<feature type="compositionally biased region" description="Polar residues" evidence="1">
    <location>
        <begin position="278"/>
        <end position="287"/>
    </location>
</feature>
<dbReference type="RefSeq" id="WP_126727357.1">
    <property type="nucleotide sequence ID" value="NZ_RYZH01000050.1"/>
</dbReference>
<evidence type="ECO:0000256" key="2">
    <source>
        <dbReference type="SAM" id="Phobius"/>
    </source>
</evidence>
<feature type="region of interest" description="Disordered" evidence="1">
    <location>
        <begin position="199"/>
        <end position="295"/>
    </location>
</feature>
<evidence type="ECO:0000256" key="1">
    <source>
        <dbReference type="SAM" id="MobiDB-lite"/>
    </source>
</evidence>